<evidence type="ECO:0000256" key="1">
    <source>
        <dbReference type="ARBA" id="ARBA00004496"/>
    </source>
</evidence>
<evidence type="ECO:0000259" key="11">
    <source>
        <dbReference type="PROSITE" id="PS50883"/>
    </source>
</evidence>
<dbReference type="SUPFAM" id="SSF141868">
    <property type="entry name" value="EAL domain-like"/>
    <property type="match status" value="1"/>
</dbReference>
<evidence type="ECO:0000256" key="7">
    <source>
        <dbReference type="SAM" id="Coils"/>
    </source>
</evidence>
<dbReference type="FunFam" id="3.30.70.270:FF:000001">
    <property type="entry name" value="Diguanylate cyclase domain protein"/>
    <property type="match status" value="1"/>
</dbReference>
<keyword evidence="2" id="KW-0902">Two-component regulatory system</keyword>
<dbReference type="SMART" id="SM00091">
    <property type="entry name" value="PAS"/>
    <property type="match status" value="1"/>
</dbReference>
<dbReference type="Gene3D" id="1.10.10.10">
    <property type="entry name" value="Winged helix-like DNA-binding domain superfamily/Winged helix DNA-binding domain"/>
    <property type="match status" value="1"/>
</dbReference>
<dbReference type="CDD" id="cd01949">
    <property type="entry name" value="GGDEF"/>
    <property type="match status" value="1"/>
</dbReference>
<dbReference type="SUPFAM" id="SSF55785">
    <property type="entry name" value="PYP-like sensor domain (PAS domain)"/>
    <property type="match status" value="1"/>
</dbReference>
<dbReference type="PROSITE" id="PS50043">
    <property type="entry name" value="HTH_LUXR_2"/>
    <property type="match status" value="1"/>
</dbReference>
<dbReference type="CDD" id="cd00130">
    <property type="entry name" value="PAS"/>
    <property type="match status" value="1"/>
</dbReference>
<dbReference type="SMART" id="SM00267">
    <property type="entry name" value="GGDEF"/>
    <property type="match status" value="1"/>
</dbReference>
<dbReference type="AlphaFoldDB" id="A0A495A736"/>
<dbReference type="Gene3D" id="3.40.50.2300">
    <property type="match status" value="1"/>
</dbReference>
<evidence type="ECO:0000313" key="13">
    <source>
        <dbReference type="EMBL" id="RKQ35620.1"/>
    </source>
</evidence>
<reference evidence="13 14" key="1">
    <citation type="journal article" date="2016" name="Int. J. Syst. Evol. Microbiol.">
        <title>Oceanobacillus halophilus sp. nov., a novel moderately halophilic bacterium from a hypersaline lake.</title>
        <authorList>
            <person name="Amoozegar M.A."/>
            <person name="Bagheri M."/>
            <person name="Makhdoumi A."/>
            <person name="Nikou M.M."/>
            <person name="Fazeli S.A.S."/>
            <person name="Schumann P."/>
            <person name="Sproer C."/>
            <person name="Sanchez-Porro C."/>
            <person name="Ventosa A."/>
        </authorList>
    </citation>
    <scope>NUCLEOTIDE SEQUENCE [LARGE SCALE GENOMIC DNA]</scope>
    <source>
        <strain evidence="13 14">DSM 23996</strain>
    </source>
</reference>
<dbReference type="GO" id="GO:0000160">
    <property type="term" value="P:phosphorelay signal transduction system"/>
    <property type="evidence" value="ECO:0007669"/>
    <property type="project" value="UniProtKB-KW"/>
</dbReference>
<keyword evidence="3" id="KW-0805">Transcription regulation</keyword>
<dbReference type="SUPFAM" id="SSF46894">
    <property type="entry name" value="C-terminal effector domain of the bipartite response regulators"/>
    <property type="match status" value="1"/>
</dbReference>
<organism evidence="13 14">
    <name type="scientific">Oceanobacillus halophilus</name>
    <dbReference type="NCBI Taxonomy" id="930130"/>
    <lineage>
        <taxon>Bacteria</taxon>
        <taxon>Bacillati</taxon>
        <taxon>Bacillota</taxon>
        <taxon>Bacilli</taxon>
        <taxon>Bacillales</taxon>
        <taxon>Bacillaceae</taxon>
        <taxon>Oceanobacillus</taxon>
    </lineage>
</organism>
<gene>
    <name evidence="13" type="ORF">D8M06_04950</name>
</gene>
<dbReference type="Pfam" id="PF00990">
    <property type="entry name" value="GGDEF"/>
    <property type="match status" value="1"/>
</dbReference>
<dbReference type="Pfam" id="PF00072">
    <property type="entry name" value="Response_reg"/>
    <property type="match status" value="1"/>
</dbReference>
<dbReference type="PROSITE" id="PS50110">
    <property type="entry name" value="RESPONSE_REGULATORY"/>
    <property type="match status" value="1"/>
</dbReference>
<dbReference type="InterPro" id="IPR036388">
    <property type="entry name" value="WH-like_DNA-bd_sf"/>
</dbReference>
<dbReference type="RefSeq" id="WP_121203251.1">
    <property type="nucleotide sequence ID" value="NZ_RBZP01000002.1"/>
</dbReference>
<accession>A0A495A736</accession>
<evidence type="ECO:0000259" key="9">
    <source>
        <dbReference type="PROSITE" id="PS50110"/>
    </source>
</evidence>
<dbReference type="InterPro" id="IPR043128">
    <property type="entry name" value="Rev_trsase/Diguanyl_cyclase"/>
</dbReference>
<feature type="domain" description="Response regulatory" evidence="9">
    <location>
        <begin position="8"/>
        <end position="125"/>
    </location>
</feature>
<comment type="subcellular location">
    <subcellularLocation>
        <location evidence="1">Cytoplasm</location>
    </subcellularLocation>
</comment>
<keyword evidence="14" id="KW-1185">Reference proteome</keyword>
<dbReference type="Gene3D" id="3.20.20.450">
    <property type="entry name" value="EAL domain"/>
    <property type="match status" value="1"/>
</dbReference>
<feature type="domain" description="EAL" evidence="11">
    <location>
        <begin position="466"/>
        <end position="721"/>
    </location>
</feature>
<dbReference type="FunFam" id="3.20.20.450:FF:000001">
    <property type="entry name" value="Cyclic di-GMP phosphodiesterase yahA"/>
    <property type="match status" value="1"/>
</dbReference>
<dbReference type="OrthoDB" id="9759607at2"/>
<dbReference type="GO" id="GO:0006355">
    <property type="term" value="P:regulation of DNA-templated transcription"/>
    <property type="evidence" value="ECO:0007669"/>
    <property type="project" value="InterPro"/>
</dbReference>
<feature type="domain" description="HTH luxR-type" evidence="8">
    <location>
        <begin position="759"/>
        <end position="824"/>
    </location>
</feature>
<protein>
    <submittedName>
        <fullName evidence="13">EAL domain-containing protein</fullName>
    </submittedName>
</protein>
<feature type="domain" description="PAS" evidence="10">
    <location>
        <begin position="165"/>
        <end position="236"/>
    </location>
</feature>
<evidence type="ECO:0000256" key="5">
    <source>
        <dbReference type="ARBA" id="ARBA00023163"/>
    </source>
</evidence>
<dbReference type="InterPro" id="IPR000014">
    <property type="entry name" value="PAS"/>
</dbReference>
<dbReference type="PROSITE" id="PS50887">
    <property type="entry name" value="GGDEF"/>
    <property type="match status" value="1"/>
</dbReference>
<dbReference type="Gene3D" id="3.30.70.270">
    <property type="match status" value="1"/>
</dbReference>
<dbReference type="CDD" id="cd06170">
    <property type="entry name" value="LuxR_C_like"/>
    <property type="match status" value="1"/>
</dbReference>
<dbReference type="SMART" id="SM00448">
    <property type="entry name" value="REC"/>
    <property type="match status" value="1"/>
</dbReference>
<keyword evidence="4" id="KW-0238">DNA-binding</keyword>
<dbReference type="PANTHER" id="PTHR44757:SF2">
    <property type="entry name" value="BIOFILM ARCHITECTURE MAINTENANCE PROTEIN MBAA"/>
    <property type="match status" value="1"/>
</dbReference>
<dbReference type="NCBIfam" id="TIGR00229">
    <property type="entry name" value="sensory_box"/>
    <property type="match status" value="1"/>
</dbReference>
<dbReference type="NCBIfam" id="TIGR00254">
    <property type="entry name" value="GGDEF"/>
    <property type="match status" value="1"/>
</dbReference>
<proteinExistence type="predicted"/>
<feature type="coiled-coil region" evidence="7">
    <location>
        <begin position="131"/>
        <end position="168"/>
    </location>
</feature>
<evidence type="ECO:0000256" key="4">
    <source>
        <dbReference type="ARBA" id="ARBA00023125"/>
    </source>
</evidence>
<dbReference type="InterPro" id="IPR016032">
    <property type="entry name" value="Sig_transdc_resp-reg_C-effctor"/>
</dbReference>
<dbReference type="PANTHER" id="PTHR44757">
    <property type="entry name" value="DIGUANYLATE CYCLASE DGCP"/>
    <property type="match status" value="1"/>
</dbReference>
<evidence type="ECO:0000259" key="8">
    <source>
        <dbReference type="PROSITE" id="PS50043"/>
    </source>
</evidence>
<name>A0A495A736_9BACI</name>
<dbReference type="InterPro" id="IPR035965">
    <property type="entry name" value="PAS-like_dom_sf"/>
</dbReference>
<dbReference type="Pfam" id="PF00563">
    <property type="entry name" value="EAL"/>
    <property type="match status" value="1"/>
</dbReference>
<evidence type="ECO:0000256" key="2">
    <source>
        <dbReference type="ARBA" id="ARBA00023012"/>
    </source>
</evidence>
<dbReference type="SUPFAM" id="SSF52172">
    <property type="entry name" value="CheY-like"/>
    <property type="match status" value="1"/>
</dbReference>
<evidence type="ECO:0000256" key="6">
    <source>
        <dbReference type="PROSITE-ProRule" id="PRU00169"/>
    </source>
</evidence>
<evidence type="ECO:0000313" key="14">
    <source>
        <dbReference type="Proteomes" id="UP000269301"/>
    </source>
</evidence>
<keyword evidence="6" id="KW-0597">Phosphoprotein</keyword>
<comment type="caution">
    <text evidence="13">The sequence shown here is derived from an EMBL/GenBank/DDBJ whole genome shotgun (WGS) entry which is preliminary data.</text>
</comment>
<keyword evidence="7" id="KW-0175">Coiled coil</keyword>
<dbReference type="Proteomes" id="UP000269301">
    <property type="component" value="Unassembled WGS sequence"/>
</dbReference>
<dbReference type="InterPro" id="IPR000792">
    <property type="entry name" value="Tscrpt_reg_LuxR_C"/>
</dbReference>
<dbReference type="InterPro" id="IPR011006">
    <property type="entry name" value="CheY-like_superfamily"/>
</dbReference>
<dbReference type="InterPro" id="IPR035919">
    <property type="entry name" value="EAL_sf"/>
</dbReference>
<feature type="modified residue" description="4-aspartylphosphate" evidence="6">
    <location>
        <position position="57"/>
    </location>
</feature>
<dbReference type="EMBL" id="RBZP01000002">
    <property type="protein sequence ID" value="RKQ35620.1"/>
    <property type="molecule type" value="Genomic_DNA"/>
</dbReference>
<dbReference type="SMART" id="SM00052">
    <property type="entry name" value="EAL"/>
    <property type="match status" value="1"/>
</dbReference>
<sequence length="834" mass="94968">MSNQEKINILLVDDRPENLIAIEAIIEKDEYNLIKASSGEEALKHLLKYKVALILLDVQMPGMDGFSTAKIIKAREKTKDIPILFITANNMESEHIFMGYSVGAIDYILKPVDPLVLKAKVEGFVDIYKMKQQLLQQAQTLIDKTKQLEETNAQLNEMTGKLRFSEELASAINETSIDSMFILDRDGIILRCNPSVNNIFFHIGTELIGENISILFTDEESKKYINCLLTNIQHTGNLQGVEKQKEVVATRKNGSTFLAEVQFGLKTVSDIIIVACTIRDITKQKKNEELIKHMAYHDFLTDLPNRRSLNVTLTEYLRHAKKYNQSLGVLFLDMDRFKNINDSLGHMIGDRVLREVSNRLLDTVREKDFVSRVSGDEFSIILPNTDREGSLEIAENIISSFQKPFIIDNFELYLTTSIGLSIFPYDGDNVAELMKNADTALYRAKEQGKNKYNVFHTGMNMQTYRSFIMQNDLRKAIENEELELYYQPRINLQNQQVLGAEALIRWNHPNWGIVRPNEFIPLAEETGQIIPIGEWVLRSVCEQICSWENTELSPIRIAVNFSAKQFLQVDLIERIQQILDETQVNPQLLEIEITESVLLKNEELTLKTLQLLRKMGISISIDDFGTGYSSLHYLSHLPLNSLKIDQSFVQGITENERKNKSIITSIISLAKSLNLSVIAEGVETTEQLHFLASQNCDEIQGYLCSPPVPALQFIEAIQNNAFVPMISERKHTAVTDISQMSATMEEAERQNIIKEALAQIKELYRTTSRELEVFELILAGLSNKEISEKLFISEHTVKNHISKIFQKLQVNDRAQAMAMVYQLCIQEGEGLANE</sequence>
<evidence type="ECO:0000259" key="12">
    <source>
        <dbReference type="PROSITE" id="PS50887"/>
    </source>
</evidence>
<dbReference type="GO" id="GO:0003677">
    <property type="term" value="F:DNA binding"/>
    <property type="evidence" value="ECO:0007669"/>
    <property type="project" value="UniProtKB-KW"/>
</dbReference>
<evidence type="ECO:0000259" key="10">
    <source>
        <dbReference type="PROSITE" id="PS50112"/>
    </source>
</evidence>
<keyword evidence="5" id="KW-0804">Transcription</keyword>
<dbReference type="CDD" id="cd01948">
    <property type="entry name" value="EAL"/>
    <property type="match status" value="1"/>
</dbReference>
<dbReference type="InterPro" id="IPR052155">
    <property type="entry name" value="Biofilm_reg_signaling"/>
</dbReference>
<dbReference type="SMART" id="SM00421">
    <property type="entry name" value="HTH_LUXR"/>
    <property type="match status" value="1"/>
</dbReference>
<dbReference type="InterPro" id="IPR000160">
    <property type="entry name" value="GGDEF_dom"/>
</dbReference>
<feature type="domain" description="GGDEF" evidence="12">
    <location>
        <begin position="325"/>
        <end position="457"/>
    </location>
</feature>
<dbReference type="InterPro" id="IPR029787">
    <property type="entry name" value="Nucleotide_cyclase"/>
</dbReference>
<dbReference type="SUPFAM" id="SSF55073">
    <property type="entry name" value="Nucleotide cyclase"/>
    <property type="match status" value="1"/>
</dbReference>
<dbReference type="Pfam" id="PF13426">
    <property type="entry name" value="PAS_9"/>
    <property type="match status" value="1"/>
</dbReference>
<dbReference type="Pfam" id="PF00196">
    <property type="entry name" value="GerE"/>
    <property type="match status" value="1"/>
</dbReference>
<dbReference type="PROSITE" id="PS50112">
    <property type="entry name" value="PAS"/>
    <property type="match status" value="1"/>
</dbReference>
<dbReference type="PROSITE" id="PS50883">
    <property type="entry name" value="EAL"/>
    <property type="match status" value="1"/>
</dbReference>
<dbReference type="InterPro" id="IPR001789">
    <property type="entry name" value="Sig_transdc_resp-reg_receiver"/>
</dbReference>
<dbReference type="InterPro" id="IPR001633">
    <property type="entry name" value="EAL_dom"/>
</dbReference>
<dbReference type="Gene3D" id="3.30.450.20">
    <property type="entry name" value="PAS domain"/>
    <property type="match status" value="1"/>
</dbReference>
<evidence type="ECO:0000256" key="3">
    <source>
        <dbReference type="ARBA" id="ARBA00023015"/>
    </source>
</evidence>
<dbReference type="PRINTS" id="PR00038">
    <property type="entry name" value="HTHLUXR"/>
</dbReference>
<dbReference type="GO" id="GO:0005737">
    <property type="term" value="C:cytoplasm"/>
    <property type="evidence" value="ECO:0007669"/>
    <property type="project" value="UniProtKB-SubCell"/>
</dbReference>